<dbReference type="EMBL" id="MN739097">
    <property type="protein sequence ID" value="QHS88470.1"/>
    <property type="molecule type" value="Genomic_DNA"/>
</dbReference>
<feature type="compositionally biased region" description="Basic residues" evidence="1">
    <location>
        <begin position="1"/>
        <end position="16"/>
    </location>
</feature>
<dbReference type="AlphaFoldDB" id="A0A6C0B8V1"/>
<reference evidence="2" key="1">
    <citation type="journal article" date="2020" name="Nature">
        <title>Giant virus diversity and host interactions through global metagenomics.</title>
        <authorList>
            <person name="Schulz F."/>
            <person name="Roux S."/>
            <person name="Paez-Espino D."/>
            <person name="Jungbluth S."/>
            <person name="Walsh D.A."/>
            <person name="Denef V.J."/>
            <person name="McMahon K.D."/>
            <person name="Konstantinidis K.T."/>
            <person name="Eloe-Fadrosh E.A."/>
            <person name="Kyrpides N.C."/>
            <person name="Woyke T."/>
        </authorList>
    </citation>
    <scope>NUCLEOTIDE SEQUENCE</scope>
    <source>
        <strain evidence="2">GVMAG-M-3300010158-55</strain>
    </source>
</reference>
<accession>A0A6C0B8V1</accession>
<proteinExistence type="predicted"/>
<evidence type="ECO:0000313" key="2">
    <source>
        <dbReference type="EMBL" id="QHS88470.1"/>
    </source>
</evidence>
<name>A0A6C0B8V1_9ZZZZ</name>
<feature type="compositionally biased region" description="Basic and acidic residues" evidence="1">
    <location>
        <begin position="17"/>
        <end position="36"/>
    </location>
</feature>
<organism evidence="2">
    <name type="scientific">viral metagenome</name>
    <dbReference type="NCBI Taxonomy" id="1070528"/>
    <lineage>
        <taxon>unclassified sequences</taxon>
        <taxon>metagenomes</taxon>
        <taxon>organismal metagenomes</taxon>
    </lineage>
</organism>
<sequence>MKRKVILTPIAKKKHRVGSEKPDSRRDYEEQERLTNEGEPWMWDDASSNLAQVGDVNVFVHNNSYVNVHRVTAVQSVDNRVLSWANRPSRNIGHYNRQILYLSPEIGRLSWNEWQKCGGYKVQGTMYVKNKELKDCLLYLF</sequence>
<protein>
    <submittedName>
        <fullName evidence="2">Uncharacterized protein</fullName>
    </submittedName>
</protein>
<evidence type="ECO:0000256" key="1">
    <source>
        <dbReference type="SAM" id="MobiDB-lite"/>
    </source>
</evidence>
<feature type="region of interest" description="Disordered" evidence="1">
    <location>
        <begin position="1"/>
        <end position="36"/>
    </location>
</feature>